<dbReference type="AlphaFoldDB" id="X1FCE5"/>
<name>X1FCE5_9ZZZZ</name>
<dbReference type="EMBL" id="BARU01001221">
    <property type="protein sequence ID" value="GAH30230.1"/>
    <property type="molecule type" value="Genomic_DNA"/>
</dbReference>
<gene>
    <name evidence="1" type="ORF">S03H2_03326</name>
</gene>
<sequence>MEYNYFVYNKPECNLIVNKMPIWFKEIEYTGDENNGYIILHSQDDYDEIW</sequence>
<accession>X1FCE5</accession>
<organism evidence="1">
    <name type="scientific">marine sediment metagenome</name>
    <dbReference type="NCBI Taxonomy" id="412755"/>
    <lineage>
        <taxon>unclassified sequences</taxon>
        <taxon>metagenomes</taxon>
        <taxon>ecological metagenomes</taxon>
    </lineage>
</organism>
<feature type="non-terminal residue" evidence="1">
    <location>
        <position position="50"/>
    </location>
</feature>
<reference evidence="1" key="1">
    <citation type="journal article" date="2014" name="Front. Microbiol.">
        <title>High frequency of phylogenetically diverse reductive dehalogenase-homologous genes in deep subseafloor sedimentary metagenomes.</title>
        <authorList>
            <person name="Kawai M."/>
            <person name="Futagami T."/>
            <person name="Toyoda A."/>
            <person name="Takaki Y."/>
            <person name="Nishi S."/>
            <person name="Hori S."/>
            <person name="Arai W."/>
            <person name="Tsubouchi T."/>
            <person name="Morono Y."/>
            <person name="Uchiyama I."/>
            <person name="Ito T."/>
            <person name="Fujiyama A."/>
            <person name="Inagaki F."/>
            <person name="Takami H."/>
        </authorList>
    </citation>
    <scope>NUCLEOTIDE SEQUENCE</scope>
    <source>
        <strain evidence="1">Expedition CK06-06</strain>
    </source>
</reference>
<evidence type="ECO:0000313" key="1">
    <source>
        <dbReference type="EMBL" id="GAH30230.1"/>
    </source>
</evidence>
<comment type="caution">
    <text evidence="1">The sequence shown here is derived from an EMBL/GenBank/DDBJ whole genome shotgun (WGS) entry which is preliminary data.</text>
</comment>
<proteinExistence type="predicted"/>
<protein>
    <submittedName>
        <fullName evidence="1">Uncharacterized protein</fullName>
    </submittedName>
</protein>